<reference evidence="1 2" key="1">
    <citation type="journal article" date="2018" name="MBio">
        <title>Comparative Genomics Reveals the Core Gene Toolbox for the Fungus-Insect Symbiosis.</title>
        <authorList>
            <person name="Wang Y."/>
            <person name="Stata M."/>
            <person name="Wang W."/>
            <person name="Stajich J.E."/>
            <person name="White M.M."/>
            <person name="Moncalvo J.M."/>
        </authorList>
    </citation>
    <scope>NUCLEOTIDE SEQUENCE [LARGE SCALE GENOMIC DNA]</scope>
    <source>
        <strain evidence="1 2">AUS-77-4</strain>
    </source>
</reference>
<protein>
    <submittedName>
        <fullName evidence="1">Uncharacterized protein</fullName>
    </submittedName>
</protein>
<sequence length="235" mass="27592">MGTGFFEKALEIIKVVFEFAESEQKPQQQREIDCLHQQVQSLTEAPEHLKKPKQSEITYATESKQFNYSTWEINEARHAWTYKHNANHKLTSQSVSAIKGRNPAPFGAEKQILYFGRIGAYIEEMSNGFQKIENPTIEEIQFFSQRINQRMHNISGSCCTIHQNDKTQEEILLHKIQDLTTHWQPLHQLIQTQKNNFFFIEKFSKKWCKQRHSQGRTDSLDRNCQLNNPTIIKKP</sequence>
<dbReference type="Proteomes" id="UP000245699">
    <property type="component" value="Unassembled WGS sequence"/>
</dbReference>
<proteinExistence type="predicted"/>
<organism evidence="1 2">
    <name type="scientific">Furculomyces boomerangus</name>
    <dbReference type="NCBI Taxonomy" id="61424"/>
    <lineage>
        <taxon>Eukaryota</taxon>
        <taxon>Fungi</taxon>
        <taxon>Fungi incertae sedis</taxon>
        <taxon>Zoopagomycota</taxon>
        <taxon>Kickxellomycotina</taxon>
        <taxon>Harpellomycetes</taxon>
        <taxon>Harpellales</taxon>
        <taxon>Harpellaceae</taxon>
        <taxon>Furculomyces</taxon>
    </lineage>
</organism>
<keyword evidence="2" id="KW-1185">Reference proteome</keyword>
<dbReference type="EMBL" id="MBFT01001135">
    <property type="protein sequence ID" value="PVU85209.1"/>
    <property type="molecule type" value="Genomic_DNA"/>
</dbReference>
<dbReference type="AlphaFoldDB" id="A0A2T9XYN5"/>
<name>A0A2T9XYN5_9FUNG</name>
<comment type="caution">
    <text evidence="1">The sequence shown here is derived from an EMBL/GenBank/DDBJ whole genome shotgun (WGS) entry which is preliminary data.</text>
</comment>
<evidence type="ECO:0000313" key="2">
    <source>
        <dbReference type="Proteomes" id="UP000245699"/>
    </source>
</evidence>
<gene>
    <name evidence="1" type="ORF">BB559_007134</name>
</gene>
<accession>A0A2T9XYN5</accession>
<evidence type="ECO:0000313" key="1">
    <source>
        <dbReference type="EMBL" id="PVU85209.1"/>
    </source>
</evidence>